<feature type="transmembrane region" description="Helical" evidence="2">
    <location>
        <begin position="79"/>
        <end position="103"/>
    </location>
</feature>
<feature type="region of interest" description="Disordered" evidence="1">
    <location>
        <begin position="536"/>
        <end position="560"/>
    </location>
</feature>
<name>A0A371DBD3_9APHY</name>
<feature type="compositionally biased region" description="Basic and acidic residues" evidence="1">
    <location>
        <begin position="421"/>
        <end position="430"/>
    </location>
</feature>
<feature type="transmembrane region" description="Helical" evidence="2">
    <location>
        <begin position="18"/>
        <end position="41"/>
    </location>
</feature>
<dbReference type="EMBL" id="KZ857402">
    <property type="protein sequence ID" value="RDX49854.1"/>
    <property type="molecule type" value="Genomic_DNA"/>
</dbReference>
<evidence type="ECO:0000313" key="4">
    <source>
        <dbReference type="Proteomes" id="UP000256964"/>
    </source>
</evidence>
<feature type="transmembrane region" description="Helical" evidence="2">
    <location>
        <begin position="161"/>
        <end position="180"/>
    </location>
</feature>
<organism evidence="3 4">
    <name type="scientific">Lentinus brumalis</name>
    <dbReference type="NCBI Taxonomy" id="2498619"/>
    <lineage>
        <taxon>Eukaryota</taxon>
        <taxon>Fungi</taxon>
        <taxon>Dikarya</taxon>
        <taxon>Basidiomycota</taxon>
        <taxon>Agaricomycotina</taxon>
        <taxon>Agaricomycetes</taxon>
        <taxon>Polyporales</taxon>
        <taxon>Polyporaceae</taxon>
        <taxon>Lentinus</taxon>
    </lineage>
</organism>
<keyword evidence="2" id="KW-0812">Transmembrane</keyword>
<evidence type="ECO:0000256" key="2">
    <source>
        <dbReference type="SAM" id="Phobius"/>
    </source>
</evidence>
<dbReference type="OrthoDB" id="3364886at2759"/>
<feature type="region of interest" description="Disordered" evidence="1">
    <location>
        <begin position="337"/>
        <end position="437"/>
    </location>
</feature>
<feature type="transmembrane region" description="Helical" evidence="2">
    <location>
        <begin position="137"/>
        <end position="155"/>
    </location>
</feature>
<keyword evidence="2" id="KW-1133">Transmembrane helix</keyword>
<reference evidence="3 4" key="1">
    <citation type="journal article" date="2018" name="Biotechnol. Biofuels">
        <title>Integrative visual omics of the white-rot fungus Polyporus brumalis exposes the biotechnological potential of its oxidative enzymes for delignifying raw plant biomass.</title>
        <authorList>
            <person name="Miyauchi S."/>
            <person name="Rancon A."/>
            <person name="Drula E."/>
            <person name="Hage H."/>
            <person name="Chaduli D."/>
            <person name="Favel A."/>
            <person name="Grisel S."/>
            <person name="Henrissat B."/>
            <person name="Herpoel-Gimbert I."/>
            <person name="Ruiz-Duenas F.J."/>
            <person name="Chevret D."/>
            <person name="Hainaut M."/>
            <person name="Lin J."/>
            <person name="Wang M."/>
            <person name="Pangilinan J."/>
            <person name="Lipzen A."/>
            <person name="Lesage-Meessen L."/>
            <person name="Navarro D."/>
            <person name="Riley R."/>
            <person name="Grigoriev I.V."/>
            <person name="Zhou S."/>
            <person name="Raouche S."/>
            <person name="Rosso M.N."/>
        </authorList>
    </citation>
    <scope>NUCLEOTIDE SEQUENCE [LARGE SCALE GENOMIC DNA]</scope>
    <source>
        <strain evidence="3 4">BRFM 1820</strain>
    </source>
</reference>
<dbReference type="Proteomes" id="UP000256964">
    <property type="component" value="Unassembled WGS sequence"/>
</dbReference>
<feature type="compositionally biased region" description="Basic residues" evidence="1">
    <location>
        <begin position="362"/>
        <end position="374"/>
    </location>
</feature>
<proteinExistence type="predicted"/>
<evidence type="ECO:0008006" key="5">
    <source>
        <dbReference type="Google" id="ProtNLM"/>
    </source>
</evidence>
<dbReference type="AlphaFoldDB" id="A0A371DBD3"/>
<feature type="transmembrane region" description="Helical" evidence="2">
    <location>
        <begin position="237"/>
        <end position="256"/>
    </location>
</feature>
<accession>A0A371DBD3</accession>
<protein>
    <recommendedName>
        <fullName evidence="5">DUF4203 domain-containing protein</fullName>
    </recommendedName>
</protein>
<keyword evidence="2" id="KW-0472">Membrane</keyword>
<sequence length="560" mass="61136">MPTAETTLSSLLPSSSFLLAYALPLFFLSLLLTLAGAFLTLDRTRAFAPRYDAISPSETTKIQHAEVLFKRIFRIEGGIGGIALGFVTGVHFTTFLALLILNVSTSKSLSAGAFLAVWLLSAIACSILAARWRFVTLAFAGIAGYSTFALAFAVILHPSLLTRLILVAIFTPIGVVMCLLPIARTQHVFVRLAMASIGAFGTILAIALLAHIPSWTEVWDRLWIKDGSFWGTGQEKGLSAAFCLFVLVGVASDWFLKRKLGENPDEKWDSYLADYTATLPNSSDRAGQFQPLQTFWGRHFGHNKSLDPVGKDVIFPTDAELKLPIPDSPLKLYKKRSLAGPHAPPSLDSPRRFTPPQDYLRKERRPGVKGRHRTREPIKFEPLDPYAQSDSDSDEDLKKGVPAFVRSPTRSDSMATLAEEQPARKAKDDPLSEDEQDVTANRTHFLQRHSLAHKVSTAAISQAGTGSSATLTSAVFTPVPATPSLIKAVERVNAAQREAFSGSRDGLPLSTPLAAPAEPRPHNWNAFWDEVKTKAGHGFHPQRRDDDVSGAGVVHAALKR</sequence>
<keyword evidence="4" id="KW-1185">Reference proteome</keyword>
<dbReference type="STRING" id="139420.A0A371DBD3"/>
<feature type="transmembrane region" description="Helical" evidence="2">
    <location>
        <begin position="192"/>
        <end position="212"/>
    </location>
</feature>
<evidence type="ECO:0000256" key="1">
    <source>
        <dbReference type="SAM" id="MobiDB-lite"/>
    </source>
</evidence>
<evidence type="ECO:0000313" key="3">
    <source>
        <dbReference type="EMBL" id="RDX49854.1"/>
    </source>
</evidence>
<feature type="transmembrane region" description="Helical" evidence="2">
    <location>
        <begin position="109"/>
        <end position="130"/>
    </location>
</feature>
<gene>
    <name evidence="3" type="ORF">OH76DRAFT_1403098</name>
</gene>